<feature type="domain" description="Glycosyltransferase 2-like" evidence="2">
    <location>
        <begin position="488"/>
        <end position="607"/>
    </location>
</feature>
<dbReference type="Gene3D" id="3.40.50.150">
    <property type="entry name" value="Vaccinia Virus protein VP39"/>
    <property type="match status" value="1"/>
</dbReference>
<evidence type="ECO:0000259" key="2">
    <source>
        <dbReference type="Pfam" id="PF00535"/>
    </source>
</evidence>
<evidence type="ECO:0000313" key="5">
    <source>
        <dbReference type="Proteomes" id="UP000054683"/>
    </source>
</evidence>
<keyword evidence="4" id="KW-0489">Methyltransferase</keyword>
<protein>
    <submittedName>
        <fullName evidence="4">Type 11 methyltransferase</fullName>
    </submittedName>
</protein>
<dbReference type="Pfam" id="PF00535">
    <property type="entry name" value="Glycos_transf_2"/>
    <property type="match status" value="1"/>
</dbReference>
<dbReference type="SUPFAM" id="SSF53448">
    <property type="entry name" value="Nucleotide-diphospho-sugar transferases"/>
    <property type="match status" value="1"/>
</dbReference>
<evidence type="ECO:0000256" key="1">
    <source>
        <dbReference type="SAM" id="Coils"/>
    </source>
</evidence>
<keyword evidence="4" id="KW-0808">Transferase</keyword>
<evidence type="ECO:0000259" key="3">
    <source>
        <dbReference type="Pfam" id="PF08241"/>
    </source>
</evidence>
<dbReference type="InterPro" id="IPR029063">
    <property type="entry name" value="SAM-dependent_MTases_sf"/>
</dbReference>
<dbReference type="PANTHER" id="PTHR43179:SF7">
    <property type="entry name" value="RHAMNOSYLTRANSFERASE WBBL"/>
    <property type="match status" value="1"/>
</dbReference>
<dbReference type="Pfam" id="PF08241">
    <property type="entry name" value="Methyltransf_11"/>
    <property type="match status" value="1"/>
</dbReference>
<dbReference type="CDD" id="cd03801">
    <property type="entry name" value="GT4_PimA-like"/>
    <property type="match status" value="1"/>
</dbReference>
<proteinExistence type="predicted"/>
<accession>A0A158F2C0</accession>
<dbReference type="Pfam" id="PF13692">
    <property type="entry name" value="Glyco_trans_1_4"/>
    <property type="match status" value="1"/>
</dbReference>
<dbReference type="Gene3D" id="3.40.50.2000">
    <property type="entry name" value="Glycogen Phosphorylase B"/>
    <property type="match status" value="1"/>
</dbReference>
<feature type="coiled-coil region" evidence="1">
    <location>
        <begin position="352"/>
        <end position="386"/>
    </location>
</feature>
<organism evidence="4 5">
    <name type="scientific">Caballeronia udeis</name>
    <dbReference type="NCBI Taxonomy" id="1232866"/>
    <lineage>
        <taxon>Bacteria</taxon>
        <taxon>Pseudomonadati</taxon>
        <taxon>Pseudomonadota</taxon>
        <taxon>Betaproteobacteria</taxon>
        <taxon>Burkholderiales</taxon>
        <taxon>Burkholderiaceae</taxon>
        <taxon>Caballeronia</taxon>
    </lineage>
</organism>
<gene>
    <name evidence="4" type="ORF">AWB69_00563</name>
</gene>
<dbReference type="OrthoDB" id="9816564at2"/>
<sequence>MEFTGERYVPTEQGRIRLEHYHRYAMVLDIVSGKDVLDVASGEGYGSALMAGGARSVRGVDISAEAVQHATNTYAHRNNLEYLQGSATALSFADASFDVVVSFETIEHLSEQAEMLAEIRRVLRDDGVLVISSPNRPVYSEESGEHNEFHVKELDFYEFNALLKVQFPVTQYYGQRIMMGSVIQPLQGGQQAYQAWHDDGSSMKPQTGNLISPVYYVALCGVSKSANLPELTPSVAYPDKLDLVKHYVGFAKWAQSLNVVVGDREYQIKTLNEVAAEREQHIESLTGVLAERDELINELNASLTERAQQIVSLSESIDEKDKHILGLNQEVSQRTRQVASLRKFLANRDEQLASVKRDIDLRESQVAHLQNEKAQLETSLHVANSSRDALIRSSSWKMTWPMREVKRWVQVPGQQTKRYINIGRKITGRTTRVAQRNAGLPIAQNEVLGAREEVLAATTGSTVFSIADLMREASFVNLIPVSGNPLVSVIIPIYGKIDYTLQCLVSIGRFPPTAPFEIIVVDDCSPDNSVEILETIKSVRVVRNAKNQGFVRSCNIGAKAARGEYIHFLNNDTEVSEGWLDSMLDVFKEKSDCGMVGSKLIYPDGQLQEAGGIVWQDASAWNFGRLDDPNKSIYNYLKPVDYCSGASLLIRADLFERLGSFDERYVPAYYEDVDLAFKVRESGKVLYYQPRSVITHFEGISNGTDTGAGIKTYQVTNHGKFFDRWRTVLERDHFPNAEHVFKARDRSRAAKTILVVDHYIPQPDRDAGSRCMICYMNQFLAMGYHVVFWPQNLAHDKDYALPLQQLGIEVIYGGEYVRGFDNWIQANGQYIDVAFLSRPYVSAEFIPGLSAYSHAKLLYFGVDLHFARANKEFEVTGDRRLLAEADYIREEEVKIWKSVDVVYYPSYTETATVLSMFPTVRARTLPAYYYGTLADTPPLPSTRKDLLFVAGFGHPPNIDAAVWLVSEILPLIRRRFPDIRLTLVGSNPTTKVLELASDMIDVTGYVTDSQLKRYYDETRVAVVPLRFGAGVKNKVVEAMHNGAALVTTSIGAQGLPALEASIPVHDDAQSFAAEVCHLLEDDVYAMRVSQAGRAYVSEHYSFETMRKVLIADL</sequence>
<dbReference type="EMBL" id="FCOK02000002">
    <property type="protein sequence ID" value="SAL13987.1"/>
    <property type="molecule type" value="Genomic_DNA"/>
</dbReference>
<dbReference type="Gene3D" id="3.90.550.10">
    <property type="entry name" value="Spore Coat Polysaccharide Biosynthesis Protein SpsA, Chain A"/>
    <property type="match status" value="1"/>
</dbReference>
<dbReference type="GO" id="GO:0008757">
    <property type="term" value="F:S-adenosylmethionine-dependent methyltransferase activity"/>
    <property type="evidence" value="ECO:0007669"/>
    <property type="project" value="InterPro"/>
</dbReference>
<dbReference type="InterPro" id="IPR013216">
    <property type="entry name" value="Methyltransf_11"/>
</dbReference>
<dbReference type="PANTHER" id="PTHR43179">
    <property type="entry name" value="RHAMNOSYLTRANSFERASE WBBL"/>
    <property type="match status" value="1"/>
</dbReference>
<dbReference type="SUPFAM" id="SSF53756">
    <property type="entry name" value="UDP-Glycosyltransferase/glycogen phosphorylase"/>
    <property type="match status" value="1"/>
</dbReference>
<dbReference type="GO" id="GO:0032259">
    <property type="term" value="P:methylation"/>
    <property type="evidence" value="ECO:0007669"/>
    <property type="project" value="UniProtKB-KW"/>
</dbReference>
<dbReference type="Proteomes" id="UP000054683">
    <property type="component" value="Unassembled WGS sequence"/>
</dbReference>
<dbReference type="CDD" id="cd04186">
    <property type="entry name" value="GT_2_like_c"/>
    <property type="match status" value="1"/>
</dbReference>
<dbReference type="CDD" id="cd02440">
    <property type="entry name" value="AdoMet_MTases"/>
    <property type="match status" value="1"/>
</dbReference>
<keyword evidence="1" id="KW-0175">Coiled coil</keyword>
<dbReference type="AlphaFoldDB" id="A0A158F2C0"/>
<dbReference type="SUPFAM" id="SSF53335">
    <property type="entry name" value="S-adenosyl-L-methionine-dependent methyltransferases"/>
    <property type="match status" value="1"/>
</dbReference>
<feature type="domain" description="Methyltransferase type 11" evidence="3">
    <location>
        <begin position="37"/>
        <end position="131"/>
    </location>
</feature>
<dbReference type="InterPro" id="IPR029044">
    <property type="entry name" value="Nucleotide-diphossugar_trans"/>
</dbReference>
<dbReference type="RefSeq" id="WP_062890643.1">
    <property type="nucleotide sequence ID" value="NZ_FCOK02000002.1"/>
</dbReference>
<evidence type="ECO:0000313" key="4">
    <source>
        <dbReference type="EMBL" id="SAL13987.1"/>
    </source>
</evidence>
<reference evidence="4 5" key="1">
    <citation type="submission" date="2016-01" db="EMBL/GenBank/DDBJ databases">
        <authorList>
            <person name="Oliw E.H."/>
        </authorList>
    </citation>
    <scope>NUCLEOTIDE SEQUENCE [LARGE SCALE GENOMIC DNA]</scope>
    <source>
        <strain evidence="4">LMG 27134</strain>
    </source>
</reference>
<dbReference type="InterPro" id="IPR001173">
    <property type="entry name" value="Glyco_trans_2-like"/>
</dbReference>
<name>A0A158F2C0_9BURK</name>